<dbReference type="AlphaFoldDB" id="A0A3M7RVU0"/>
<name>A0A3M7RVU0_BRAPC</name>
<dbReference type="Proteomes" id="UP000276133">
    <property type="component" value="Unassembled WGS sequence"/>
</dbReference>
<evidence type="ECO:0000313" key="1">
    <source>
        <dbReference type="EMBL" id="RNA27468.1"/>
    </source>
</evidence>
<comment type="caution">
    <text evidence="1">The sequence shown here is derived from an EMBL/GenBank/DDBJ whole genome shotgun (WGS) entry which is preliminary data.</text>
</comment>
<reference evidence="1 2" key="1">
    <citation type="journal article" date="2018" name="Sci. Rep.">
        <title>Genomic signatures of local adaptation to the degree of environmental predictability in rotifers.</title>
        <authorList>
            <person name="Franch-Gras L."/>
            <person name="Hahn C."/>
            <person name="Garcia-Roger E.M."/>
            <person name="Carmona M.J."/>
            <person name="Serra M."/>
            <person name="Gomez A."/>
        </authorList>
    </citation>
    <scope>NUCLEOTIDE SEQUENCE [LARGE SCALE GENOMIC DNA]</scope>
    <source>
        <strain evidence="1">HYR1</strain>
    </source>
</reference>
<sequence>MAAKFSALFFLNNTSYRLWRTVLRVVLSKVCLSDFKDVLKRFSRVLSPMKKIFETSHFFNNFLY</sequence>
<organism evidence="1 2">
    <name type="scientific">Brachionus plicatilis</name>
    <name type="common">Marine rotifer</name>
    <name type="synonym">Brachionus muelleri</name>
    <dbReference type="NCBI Taxonomy" id="10195"/>
    <lineage>
        <taxon>Eukaryota</taxon>
        <taxon>Metazoa</taxon>
        <taxon>Spiralia</taxon>
        <taxon>Gnathifera</taxon>
        <taxon>Rotifera</taxon>
        <taxon>Eurotatoria</taxon>
        <taxon>Monogononta</taxon>
        <taxon>Pseudotrocha</taxon>
        <taxon>Ploima</taxon>
        <taxon>Brachionidae</taxon>
        <taxon>Brachionus</taxon>
    </lineage>
</organism>
<proteinExistence type="predicted"/>
<gene>
    <name evidence="1" type="ORF">BpHYR1_025772</name>
</gene>
<evidence type="ECO:0000313" key="2">
    <source>
        <dbReference type="Proteomes" id="UP000276133"/>
    </source>
</evidence>
<dbReference type="EMBL" id="REGN01002538">
    <property type="protein sequence ID" value="RNA27468.1"/>
    <property type="molecule type" value="Genomic_DNA"/>
</dbReference>
<keyword evidence="2" id="KW-1185">Reference proteome</keyword>
<protein>
    <submittedName>
        <fullName evidence="1">Uncharacterized protein</fullName>
    </submittedName>
</protein>
<accession>A0A3M7RVU0</accession>